<evidence type="ECO:0008006" key="3">
    <source>
        <dbReference type="Google" id="ProtNLM"/>
    </source>
</evidence>
<name>A0A941F2A2_9BACT</name>
<dbReference type="RefSeq" id="WP_212189327.1">
    <property type="nucleotide sequence ID" value="NZ_JAGTAR010000009.1"/>
</dbReference>
<dbReference type="AlphaFoldDB" id="A0A941F2A2"/>
<organism evidence="1 2">
    <name type="scientific">Carboxylicivirga sediminis</name>
    <dbReference type="NCBI Taxonomy" id="2006564"/>
    <lineage>
        <taxon>Bacteria</taxon>
        <taxon>Pseudomonadati</taxon>
        <taxon>Bacteroidota</taxon>
        <taxon>Bacteroidia</taxon>
        <taxon>Marinilabiliales</taxon>
        <taxon>Marinilabiliaceae</taxon>
        <taxon>Carboxylicivirga</taxon>
    </lineage>
</organism>
<keyword evidence="2" id="KW-1185">Reference proteome</keyword>
<accession>A0A941F2A2</accession>
<reference evidence="1" key="2">
    <citation type="submission" date="2021-04" db="EMBL/GenBank/DDBJ databases">
        <authorList>
            <person name="Zhang T."/>
            <person name="Zhang Y."/>
            <person name="Lu D."/>
            <person name="Zuo D."/>
            <person name="Du Z."/>
        </authorList>
    </citation>
    <scope>NUCLEOTIDE SEQUENCE</scope>
    <source>
        <strain evidence="1">JR1</strain>
    </source>
</reference>
<evidence type="ECO:0000313" key="2">
    <source>
        <dbReference type="Proteomes" id="UP000679220"/>
    </source>
</evidence>
<dbReference type="Proteomes" id="UP000679220">
    <property type="component" value="Unassembled WGS sequence"/>
</dbReference>
<proteinExistence type="predicted"/>
<evidence type="ECO:0000313" key="1">
    <source>
        <dbReference type="EMBL" id="MBR8535421.1"/>
    </source>
</evidence>
<reference evidence="1" key="1">
    <citation type="journal article" date="2018" name="Int. J. Syst. Evol. Microbiol.">
        <title>Carboxylicivirga sediminis sp. nov., isolated from coastal sediment.</title>
        <authorList>
            <person name="Wang F.Q."/>
            <person name="Ren L.H."/>
            <person name="Zou R.J."/>
            <person name="Sun Y.Z."/>
            <person name="Liu X.J."/>
            <person name="Jiang F."/>
            <person name="Liu L.J."/>
        </authorList>
    </citation>
    <scope>NUCLEOTIDE SEQUENCE</scope>
    <source>
        <strain evidence="1">JR1</strain>
    </source>
</reference>
<gene>
    <name evidence="1" type="ORF">KDU71_07600</name>
</gene>
<dbReference type="EMBL" id="JAGTAR010000009">
    <property type="protein sequence ID" value="MBR8535421.1"/>
    <property type="molecule type" value="Genomic_DNA"/>
</dbReference>
<sequence length="195" mass="22606">MKLSDLKPKEGNPRYIKDDKFEDLVRSIIEFPKMMSKRPIVFDSKSNNESLGGNMRLRALLEIKTLGRDVVLERLKAANKSDNIKLLEPIFKGIIPDEWVMDASDLSEEEKKRFIIVDNVGFGSWDMDMLANEWNQEELEDWGLDIHFPEPPEEEEEEPIDKAVIRVYVDFDSADEAKDLYNQLLSEGHEAKMSE</sequence>
<comment type="caution">
    <text evidence="1">The sequence shown here is derived from an EMBL/GenBank/DDBJ whole genome shotgun (WGS) entry which is preliminary data.</text>
</comment>
<protein>
    <recommendedName>
        <fullName evidence="3">ParB/Sulfiredoxin domain-containing protein</fullName>
    </recommendedName>
</protein>